<feature type="signal peptide" evidence="1">
    <location>
        <begin position="1"/>
        <end position="20"/>
    </location>
</feature>
<name>A0ABU0E7I2_9FIRM</name>
<comment type="caution">
    <text evidence="2">The sequence shown here is derived from an EMBL/GenBank/DDBJ whole genome shotgun (WGS) entry which is preliminary data.</text>
</comment>
<dbReference type="Proteomes" id="UP001230220">
    <property type="component" value="Unassembled WGS sequence"/>
</dbReference>
<dbReference type="RefSeq" id="WP_307411014.1">
    <property type="nucleotide sequence ID" value="NZ_JAUSUR010000008.1"/>
</dbReference>
<evidence type="ECO:0000313" key="3">
    <source>
        <dbReference type="Proteomes" id="UP001230220"/>
    </source>
</evidence>
<evidence type="ECO:0008006" key="4">
    <source>
        <dbReference type="Google" id="ProtNLM"/>
    </source>
</evidence>
<sequence length="176" mass="19575">MKKIIILSLCVLFLISGCGSDDNGNDEAKYSLYEEYKNQLISNNGTLSYNIPFSYRMEVTQLDNGKYSYTVIVDEPQIIMNQVKLMAMNVNYDNDANMIPNAGILDDDTYSLVPNQVDAEKGYPKGLAVNGLSDTGDFSVYVIVSFYKDSQTSTETNVFFTFNVVNGEVVSEVGNE</sequence>
<gene>
    <name evidence="2" type="ORF">J2S15_003625</name>
</gene>
<dbReference type="EMBL" id="JAUSUR010000008">
    <property type="protein sequence ID" value="MDQ0362864.1"/>
    <property type="molecule type" value="Genomic_DNA"/>
</dbReference>
<evidence type="ECO:0000256" key="1">
    <source>
        <dbReference type="SAM" id="SignalP"/>
    </source>
</evidence>
<dbReference type="PROSITE" id="PS51257">
    <property type="entry name" value="PROKAR_LIPOPROTEIN"/>
    <property type="match status" value="1"/>
</dbReference>
<protein>
    <recommendedName>
        <fullName evidence="4">Lipoprotein</fullName>
    </recommendedName>
</protein>
<keyword evidence="1" id="KW-0732">Signal</keyword>
<keyword evidence="3" id="KW-1185">Reference proteome</keyword>
<evidence type="ECO:0000313" key="2">
    <source>
        <dbReference type="EMBL" id="MDQ0362864.1"/>
    </source>
</evidence>
<reference evidence="2 3" key="1">
    <citation type="submission" date="2023-07" db="EMBL/GenBank/DDBJ databases">
        <title>Genomic Encyclopedia of Type Strains, Phase IV (KMG-IV): sequencing the most valuable type-strain genomes for metagenomic binning, comparative biology and taxonomic classification.</title>
        <authorList>
            <person name="Goeker M."/>
        </authorList>
    </citation>
    <scope>NUCLEOTIDE SEQUENCE [LARGE SCALE GENOMIC DNA]</scope>
    <source>
        <strain evidence="2 3">DSM 16784</strain>
    </source>
</reference>
<feature type="chain" id="PRO_5047532620" description="Lipoprotein" evidence="1">
    <location>
        <begin position="21"/>
        <end position="176"/>
    </location>
</feature>
<accession>A0ABU0E7I2</accession>
<organism evidence="2 3">
    <name type="scientific">Breznakia pachnodae</name>
    <dbReference type="NCBI Taxonomy" id="265178"/>
    <lineage>
        <taxon>Bacteria</taxon>
        <taxon>Bacillati</taxon>
        <taxon>Bacillota</taxon>
        <taxon>Erysipelotrichia</taxon>
        <taxon>Erysipelotrichales</taxon>
        <taxon>Erysipelotrichaceae</taxon>
        <taxon>Breznakia</taxon>
    </lineage>
</organism>
<proteinExistence type="predicted"/>